<dbReference type="PANTHER" id="PTHR12835:SF5">
    <property type="entry name" value="BIOTIN--PROTEIN LIGASE"/>
    <property type="match status" value="1"/>
</dbReference>
<evidence type="ECO:0000313" key="4">
    <source>
        <dbReference type="EMBL" id="KAL0946048.1"/>
    </source>
</evidence>
<dbReference type="EMBL" id="JASNQZ010000015">
    <property type="protein sequence ID" value="KAL0946048.1"/>
    <property type="molecule type" value="Genomic_DNA"/>
</dbReference>
<accession>A0ABR3IRX8</accession>
<dbReference type="Gene3D" id="3.30.930.10">
    <property type="entry name" value="Bira Bifunctional Protein, Domain 2"/>
    <property type="match status" value="1"/>
</dbReference>
<keyword evidence="5" id="KW-1185">Reference proteome</keyword>
<dbReference type="CDD" id="cd16442">
    <property type="entry name" value="BPL"/>
    <property type="match status" value="1"/>
</dbReference>
<dbReference type="Proteomes" id="UP001556367">
    <property type="component" value="Unassembled WGS sequence"/>
</dbReference>
<dbReference type="InterPro" id="IPR004408">
    <property type="entry name" value="Biotin_CoA_COase_ligase"/>
</dbReference>
<dbReference type="PROSITE" id="PS51733">
    <property type="entry name" value="BPL_LPL_CATALYTIC"/>
    <property type="match status" value="1"/>
</dbReference>
<evidence type="ECO:0000256" key="2">
    <source>
        <dbReference type="ARBA" id="ARBA00022598"/>
    </source>
</evidence>
<dbReference type="Pfam" id="PF03099">
    <property type="entry name" value="BPL_LplA_LipB"/>
    <property type="match status" value="1"/>
</dbReference>
<sequence>MNVLVYSGPETVQASLNATLSTLRSILLPNYSVQTVTQQAISTQPWSASCALLVFPECRKPFQSKSSSAVQAFVENGGSFLGLSTGAVFSSHGLEPEITNLTIGTGSSDPLLRFRQLMGGGYLYPTYSSTNDGHKPKASAIKTIEGVIFSVFDTGLRSFIGLKRLSVGFKPLAKYIPESLAEHDAAILYELGRGKVVLCAPSLEFSLAEEPAKSSLPASTSTLAVDRTSDEEGRLKFLRDTLSHLGLHISPSTTTLNAHPLPQFLLGNPSRSDVVPRVLESLGVDPAQIIQYQDANDTFQFHPLSSGSDIIKHARTSFDAAAQLKHIIACPATELPAKADIPIFDLPLFFATLSSIRGREGIPQDAEPWNLGDALFYGEVVTSTQTMLDKNPRLLTSLPVPFLSVASYQLAGRGRGANVWLSPAGCLQFSILIRASLAEIPANTLVFVQYLFALAVAEACRTDEVLGPTGQRVRLKWPNDLYAVVGDGPNAVKKIGGILVNTSFSSGKVDIVIGCGINVLNEEPIMSLSQLLSPESKHRLSMEMTLAAILAKFESMWSAFLAARGSFDSFMSLYLERWLHSDQVVTVMTTNPHQRVRIVGITSNHGLLRTIPEGSSFHSFGRTEYVDLQPDGNSFDLMAGMIRSKS</sequence>
<comment type="caution">
    <text evidence="4">The sequence shown here is derived from an EMBL/GenBank/DDBJ whole genome shotgun (WGS) entry which is preliminary data.</text>
</comment>
<evidence type="ECO:0000259" key="3">
    <source>
        <dbReference type="PROSITE" id="PS51733"/>
    </source>
</evidence>
<comment type="similarity">
    <text evidence="1">Belongs to the biotin--protein ligase family.</text>
</comment>
<feature type="domain" description="BPL/LPL catalytic" evidence="3">
    <location>
        <begin position="360"/>
        <end position="561"/>
    </location>
</feature>
<organism evidence="4 5">
    <name type="scientific">Hohenbuehelia grisea</name>
    <dbReference type="NCBI Taxonomy" id="104357"/>
    <lineage>
        <taxon>Eukaryota</taxon>
        <taxon>Fungi</taxon>
        <taxon>Dikarya</taxon>
        <taxon>Basidiomycota</taxon>
        <taxon>Agaricomycotina</taxon>
        <taxon>Agaricomycetes</taxon>
        <taxon>Agaricomycetidae</taxon>
        <taxon>Agaricales</taxon>
        <taxon>Pleurotineae</taxon>
        <taxon>Pleurotaceae</taxon>
        <taxon>Hohenbuehelia</taxon>
    </lineage>
</organism>
<dbReference type="InterPro" id="IPR045864">
    <property type="entry name" value="aa-tRNA-synth_II/BPL/LPL"/>
</dbReference>
<dbReference type="Pfam" id="PF09825">
    <property type="entry name" value="BPL_N"/>
    <property type="match status" value="1"/>
</dbReference>
<gene>
    <name evidence="4" type="ORF">HGRIS_012321</name>
</gene>
<protein>
    <recommendedName>
        <fullName evidence="3">BPL/LPL catalytic domain-containing protein</fullName>
    </recommendedName>
</protein>
<keyword evidence="2" id="KW-0436">Ligase</keyword>
<dbReference type="SUPFAM" id="SSF55681">
    <property type="entry name" value="Class II aaRS and biotin synthetases"/>
    <property type="match status" value="1"/>
</dbReference>
<proteinExistence type="inferred from homology"/>
<dbReference type="NCBIfam" id="TIGR00121">
    <property type="entry name" value="birA_ligase"/>
    <property type="match status" value="1"/>
</dbReference>
<dbReference type="InterPro" id="IPR019197">
    <property type="entry name" value="Biotin-prot_ligase_N"/>
</dbReference>
<evidence type="ECO:0000256" key="1">
    <source>
        <dbReference type="ARBA" id="ARBA00009934"/>
    </source>
</evidence>
<dbReference type="PANTHER" id="PTHR12835">
    <property type="entry name" value="BIOTIN PROTEIN LIGASE"/>
    <property type="match status" value="1"/>
</dbReference>
<evidence type="ECO:0000313" key="5">
    <source>
        <dbReference type="Proteomes" id="UP001556367"/>
    </source>
</evidence>
<reference evidence="5" key="1">
    <citation type="submission" date="2024-06" db="EMBL/GenBank/DDBJ databases">
        <title>Multi-omics analyses provide insights into the biosynthesis of the anticancer antibiotic pleurotin in Hohenbuehelia grisea.</title>
        <authorList>
            <person name="Weaver J.A."/>
            <person name="Alberti F."/>
        </authorList>
    </citation>
    <scope>NUCLEOTIDE SEQUENCE [LARGE SCALE GENOMIC DNA]</scope>
    <source>
        <strain evidence="5">T-177</strain>
    </source>
</reference>
<name>A0ABR3IRX8_9AGAR</name>
<dbReference type="InterPro" id="IPR004143">
    <property type="entry name" value="BPL_LPL_catalytic"/>
</dbReference>